<accession>A0A0P0WVE1</accession>
<sequence>VDKSAVLPDLTTCRVGDVAHLDHGVGELLEEGVGVGPVLADGVGRGVAEDAGPHLLVGVEEALAVDEGPEVGVVEGGGGVAVHGADVVVAAVQGADVLELAQVGLGDRAVLGRHLVVAVDPVPEVGAPGESDCVGS</sequence>
<feature type="non-terminal residue" evidence="1">
    <location>
        <position position="1"/>
    </location>
</feature>
<evidence type="ECO:0000313" key="2">
    <source>
        <dbReference type="Proteomes" id="UP000059680"/>
    </source>
</evidence>
<protein>
    <submittedName>
        <fullName evidence="1">Os06g0274875 protein</fullName>
    </submittedName>
</protein>
<dbReference type="EMBL" id="AP014962">
    <property type="protein sequence ID" value="BAS97221.1"/>
    <property type="molecule type" value="Genomic_DNA"/>
</dbReference>
<keyword evidence="2" id="KW-1185">Reference proteome</keyword>
<feature type="non-terminal residue" evidence="1">
    <location>
        <position position="136"/>
    </location>
</feature>
<gene>
    <name evidence="1" type="ordered locus">Os06g0274875</name>
    <name evidence="1" type="ORF">OSNPB_060274875</name>
</gene>
<dbReference type="AlphaFoldDB" id="A0A0P0WVE1"/>
<organism evidence="1 2">
    <name type="scientific">Oryza sativa subsp. japonica</name>
    <name type="common">Rice</name>
    <dbReference type="NCBI Taxonomy" id="39947"/>
    <lineage>
        <taxon>Eukaryota</taxon>
        <taxon>Viridiplantae</taxon>
        <taxon>Streptophyta</taxon>
        <taxon>Embryophyta</taxon>
        <taxon>Tracheophyta</taxon>
        <taxon>Spermatophyta</taxon>
        <taxon>Magnoliopsida</taxon>
        <taxon>Liliopsida</taxon>
        <taxon>Poales</taxon>
        <taxon>Poaceae</taxon>
        <taxon>BOP clade</taxon>
        <taxon>Oryzoideae</taxon>
        <taxon>Oryzeae</taxon>
        <taxon>Oryzinae</taxon>
        <taxon>Oryza</taxon>
        <taxon>Oryza sativa</taxon>
    </lineage>
</organism>
<evidence type="ECO:0000313" key="1">
    <source>
        <dbReference type="EMBL" id="BAS97221.1"/>
    </source>
</evidence>
<name>A0A0P0WVE1_ORYSJ</name>
<dbReference type="PaxDb" id="39947-A0A0P0WVE1"/>
<dbReference type="Gramene" id="Os06t0274875-00">
    <property type="protein sequence ID" value="Os06t0274875-00"/>
    <property type="gene ID" value="Os06g0274875"/>
</dbReference>
<reference evidence="2" key="1">
    <citation type="journal article" date="2005" name="Nature">
        <title>The map-based sequence of the rice genome.</title>
        <authorList>
            <consortium name="International rice genome sequencing project (IRGSP)"/>
            <person name="Matsumoto T."/>
            <person name="Wu J."/>
            <person name="Kanamori H."/>
            <person name="Katayose Y."/>
            <person name="Fujisawa M."/>
            <person name="Namiki N."/>
            <person name="Mizuno H."/>
            <person name="Yamamoto K."/>
            <person name="Antonio B.A."/>
            <person name="Baba T."/>
            <person name="Sakata K."/>
            <person name="Nagamura Y."/>
            <person name="Aoki H."/>
            <person name="Arikawa K."/>
            <person name="Arita K."/>
            <person name="Bito T."/>
            <person name="Chiden Y."/>
            <person name="Fujitsuka N."/>
            <person name="Fukunaka R."/>
            <person name="Hamada M."/>
            <person name="Harada C."/>
            <person name="Hayashi A."/>
            <person name="Hijishita S."/>
            <person name="Honda M."/>
            <person name="Hosokawa S."/>
            <person name="Ichikawa Y."/>
            <person name="Idonuma A."/>
            <person name="Iijima M."/>
            <person name="Ikeda M."/>
            <person name="Ikeno M."/>
            <person name="Ito K."/>
            <person name="Ito S."/>
            <person name="Ito T."/>
            <person name="Ito Y."/>
            <person name="Ito Y."/>
            <person name="Iwabuchi A."/>
            <person name="Kamiya K."/>
            <person name="Karasawa W."/>
            <person name="Kurita K."/>
            <person name="Katagiri S."/>
            <person name="Kikuta A."/>
            <person name="Kobayashi H."/>
            <person name="Kobayashi N."/>
            <person name="Machita K."/>
            <person name="Maehara T."/>
            <person name="Masukawa M."/>
            <person name="Mizubayashi T."/>
            <person name="Mukai Y."/>
            <person name="Nagasaki H."/>
            <person name="Nagata Y."/>
            <person name="Naito S."/>
            <person name="Nakashima M."/>
            <person name="Nakama Y."/>
            <person name="Nakamichi Y."/>
            <person name="Nakamura M."/>
            <person name="Meguro A."/>
            <person name="Negishi M."/>
            <person name="Ohta I."/>
            <person name="Ohta T."/>
            <person name="Okamoto M."/>
            <person name="Ono N."/>
            <person name="Saji S."/>
            <person name="Sakaguchi M."/>
            <person name="Sakai K."/>
            <person name="Shibata M."/>
            <person name="Shimokawa T."/>
            <person name="Song J."/>
            <person name="Takazaki Y."/>
            <person name="Terasawa K."/>
            <person name="Tsugane M."/>
            <person name="Tsuji K."/>
            <person name="Ueda S."/>
            <person name="Waki K."/>
            <person name="Yamagata H."/>
            <person name="Yamamoto M."/>
            <person name="Yamamoto S."/>
            <person name="Yamane H."/>
            <person name="Yoshiki S."/>
            <person name="Yoshihara R."/>
            <person name="Yukawa K."/>
            <person name="Zhong H."/>
            <person name="Yano M."/>
            <person name="Yuan Q."/>
            <person name="Ouyang S."/>
            <person name="Liu J."/>
            <person name="Jones K.M."/>
            <person name="Gansberger K."/>
            <person name="Moffat K."/>
            <person name="Hill J."/>
            <person name="Bera J."/>
            <person name="Fadrosh D."/>
            <person name="Jin S."/>
            <person name="Johri S."/>
            <person name="Kim M."/>
            <person name="Overton L."/>
            <person name="Reardon M."/>
            <person name="Tsitrin T."/>
            <person name="Vuong H."/>
            <person name="Weaver B."/>
            <person name="Ciecko A."/>
            <person name="Tallon L."/>
            <person name="Jackson J."/>
            <person name="Pai G."/>
            <person name="Aken S.V."/>
            <person name="Utterback T."/>
            <person name="Reidmuller S."/>
            <person name="Feldblyum T."/>
            <person name="Hsiao J."/>
            <person name="Zismann V."/>
            <person name="Iobst S."/>
            <person name="de Vazeille A.R."/>
            <person name="Buell C.R."/>
            <person name="Ying K."/>
            <person name="Li Y."/>
            <person name="Lu T."/>
            <person name="Huang Y."/>
            <person name="Zhao Q."/>
            <person name="Feng Q."/>
            <person name="Zhang L."/>
            <person name="Zhu J."/>
            <person name="Weng Q."/>
            <person name="Mu J."/>
            <person name="Lu Y."/>
            <person name="Fan D."/>
            <person name="Liu Y."/>
            <person name="Guan J."/>
            <person name="Zhang Y."/>
            <person name="Yu S."/>
            <person name="Liu X."/>
            <person name="Zhang Y."/>
            <person name="Hong G."/>
            <person name="Han B."/>
            <person name="Choisne N."/>
            <person name="Demange N."/>
            <person name="Orjeda G."/>
            <person name="Samain S."/>
            <person name="Cattolico L."/>
            <person name="Pelletier E."/>
            <person name="Couloux A."/>
            <person name="Segurens B."/>
            <person name="Wincker P."/>
            <person name="D'Hont A."/>
            <person name="Scarpelli C."/>
            <person name="Weissenbach J."/>
            <person name="Salanoubat M."/>
            <person name="Quetier F."/>
            <person name="Yu Y."/>
            <person name="Kim H.R."/>
            <person name="Rambo T."/>
            <person name="Currie J."/>
            <person name="Collura K."/>
            <person name="Luo M."/>
            <person name="Yang T."/>
            <person name="Ammiraju J.S.S."/>
            <person name="Engler F."/>
            <person name="Soderlund C."/>
            <person name="Wing R.A."/>
            <person name="Palmer L.E."/>
            <person name="de la Bastide M."/>
            <person name="Spiegel L."/>
            <person name="Nascimento L."/>
            <person name="Zutavern T."/>
            <person name="O'Shaughnessy A."/>
            <person name="Dike S."/>
            <person name="Dedhia N."/>
            <person name="Preston R."/>
            <person name="Balija V."/>
            <person name="McCombie W.R."/>
            <person name="Chow T."/>
            <person name="Chen H."/>
            <person name="Chung M."/>
            <person name="Chen C."/>
            <person name="Shaw J."/>
            <person name="Wu H."/>
            <person name="Hsiao K."/>
            <person name="Chao Y."/>
            <person name="Chu M."/>
            <person name="Cheng C."/>
            <person name="Hour A."/>
            <person name="Lee P."/>
            <person name="Lin S."/>
            <person name="Lin Y."/>
            <person name="Liou J."/>
            <person name="Liu S."/>
            <person name="Hsing Y."/>
            <person name="Raghuvanshi S."/>
            <person name="Mohanty A."/>
            <person name="Bharti A.K."/>
            <person name="Gaur A."/>
            <person name="Gupta V."/>
            <person name="Kumar D."/>
            <person name="Ravi V."/>
            <person name="Vij S."/>
            <person name="Kapur A."/>
            <person name="Khurana P."/>
            <person name="Khurana P."/>
            <person name="Khurana J.P."/>
            <person name="Tyagi A.K."/>
            <person name="Gaikwad K."/>
            <person name="Singh A."/>
            <person name="Dalal V."/>
            <person name="Srivastava S."/>
            <person name="Dixit A."/>
            <person name="Pal A.K."/>
            <person name="Ghazi I.A."/>
            <person name="Yadav M."/>
            <person name="Pandit A."/>
            <person name="Bhargava A."/>
            <person name="Sureshbabu K."/>
            <person name="Batra K."/>
            <person name="Sharma T.R."/>
            <person name="Mohapatra T."/>
            <person name="Singh N.K."/>
            <person name="Messing J."/>
            <person name="Nelson A.B."/>
            <person name="Fuks G."/>
            <person name="Kavchok S."/>
            <person name="Keizer G."/>
            <person name="Linton E."/>
            <person name="Llaca V."/>
            <person name="Song R."/>
            <person name="Tanyolac B."/>
            <person name="Young S."/>
            <person name="Ho-Il K."/>
            <person name="Hahn J.H."/>
            <person name="Sangsakoo G."/>
            <person name="Vanavichit A."/>
            <person name="de Mattos Luiz.A.T."/>
            <person name="Zimmer P.D."/>
            <person name="Malone G."/>
            <person name="Dellagostin O."/>
            <person name="de Oliveira A.C."/>
            <person name="Bevan M."/>
            <person name="Bancroft I."/>
            <person name="Minx P."/>
            <person name="Cordum H."/>
            <person name="Wilson R."/>
            <person name="Cheng Z."/>
            <person name="Jin W."/>
            <person name="Jiang J."/>
            <person name="Leong S.A."/>
            <person name="Iwama H."/>
            <person name="Gojobori T."/>
            <person name="Itoh T."/>
            <person name="Niimura Y."/>
            <person name="Fujii Y."/>
            <person name="Habara T."/>
            <person name="Sakai H."/>
            <person name="Sato Y."/>
            <person name="Wilson G."/>
            <person name="Kumar K."/>
            <person name="McCouch S."/>
            <person name="Juretic N."/>
            <person name="Hoen D."/>
            <person name="Wright S."/>
            <person name="Bruskiewich R."/>
            <person name="Bureau T."/>
            <person name="Miyao A."/>
            <person name="Hirochika H."/>
            <person name="Nishikawa T."/>
            <person name="Kadowaki K."/>
            <person name="Sugiura M."/>
            <person name="Burr B."/>
            <person name="Sasaki T."/>
        </authorList>
    </citation>
    <scope>NUCLEOTIDE SEQUENCE [LARGE SCALE GENOMIC DNA]</scope>
    <source>
        <strain evidence="2">cv. Nipponbare</strain>
    </source>
</reference>
<reference evidence="1 2" key="3">
    <citation type="journal article" date="2013" name="Rice">
        <title>Improvement of the Oryza sativa Nipponbare reference genome using next generation sequence and optical map data.</title>
        <authorList>
            <person name="Kawahara Y."/>
            <person name="de la Bastide M."/>
            <person name="Hamilton J.P."/>
            <person name="Kanamori H."/>
            <person name="McCombie W.R."/>
            <person name="Ouyang S."/>
            <person name="Schwartz D.C."/>
            <person name="Tanaka T."/>
            <person name="Wu J."/>
            <person name="Zhou S."/>
            <person name="Childs K.L."/>
            <person name="Davidson R.M."/>
            <person name="Lin H."/>
            <person name="Quesada-Ocampo L."/>
            <person name="Vaillancourt B."/>
            <person name="Sakai H."/>
            <person name="Lee S.S."/>
            <person name="Kim J."/>
            <person name="Numa H."/>
            <person name="Itoh T."/>
            <person name="Buell C.R."/>
            <person name="Matsumoto T."/>
        </authorList>
    </citation>
    <scope>NUCLEOTIDE SEQUENCE [LARGE SCALE GENOMIC DNA]</scope>
    <source>
        <strain evidence="2">cv. Nipponbare</strain>
    </source>
</reference>
<dbReference type="InParanoid" id="A0A0P0WVE1"/>
<reference evidence="1 2" key="2">
    <citation type="journal article" date="2013" name="Plant Cell Physiol.">
        <title>Rice Annotation Project Database (RAP-DB): an integrative and interactive database for rice genomics.</title>
        <authorList>
            <person name="Sakai H."/>
            <person name="Lee S.S."/>
            <person name="Tanaka T."/>
            <person name="Numa H."/>
            <person name="Kim J."/>
            <person name="Kawahara Y."/>
            <person name="Wakimoto H."/>
            <person name="Yang C.C."/>
            <person name="Iwamoto M."/>
            <person name="Abe T."/>
            <person name="Yamada Y."/>
            <person name="Muto A."/>
            <person name="Inokuchi H."/>
            <person name="Ikemura T."/>
            <person name="Matsumoto T."/>
            <person name="Sasaki T."/>
            <person name="Itoh T."/>
        </authorList>
    </citation>
    <scope>NUCLEOTIDE SEQUENCE [LARGE SCALE GENOMIC DNA]</scope>
    <source>
        <strain evidence="2">cv. Nipponbare</strain>
    </source>
</reference>
<dbReference type="Proteomes" id="UP000059680">
    <property type="component" value="Chromosome 6"/>
</dbReference>
<proteinExistence type="predicted"/>